<dbReference type="RefSeq" id="WP_305994508.1">
    <property type="nucleotide sequence ID" value="NZ_JAVAMP010000029.1"/>
</dbReference>
<reference evidence="2 3" key="1">
    <citation type="submission" date="2023-08" db="EMBL/GenBank/DDBJ databases">
        <authorList>
            <person name="Park J.-S."/>
        </authorList>
    </citation>
    <scope>NUCLEOTIDE SEQUENCE [LARGE SCALE GENOMIC DNA]</scope>
    <source>
        <strain evidence="2 3">2205SS18-9</strain>
    </source>
</reference>
<accession>A0ABT9J6F0</accession>
<feature type="non-terminal residue" evidence="2">
    <location>
        <position position="1"/>
    </location>
</feature>
<feature type="coiled-coil region" evidence="1">
    <location>
        <begin position="308"/>
        <end position="386"/>
    </location>
</feature>
<sequence>TLRKVYSENWTKKRGSMQKEFTGHTTDYFIDSVPVPKTKYKKKIEEIIDEDIFKLLTNPAYFNEQLDWKKRREVLLQVCGDVTDQEVISNNDHLIKLPSILGSRTIDEHKIMIQSQKKKLNKEIENIPVRIDEAYRSMPDTNGLSLEFIEVKISELKEQIKGKEEELFRIQSGGEIALKEKRLREIESEQLEIKNRLQSDVMDRVSAQGNVVSRLNRTVNDAMHKIFKLESLIDSNTEIIELKDDEVNNIRDRWHEINKVEFEQKHDDNCPTCGQTLPEKEVKAAHEKALSDFNLRKSEQLTEITTKGKVLTDEIIKLKEQNEELLKENKTLSEQLNQAKLELEKEEQTLKELQSNSCAFQLDPEYGQKQNDVTEIQLEIQELKESVTGAGNKVKESILKLRISVDELEKDRTKFDQVTFIEKRIEELKKQEEKLAGEYEGLEHDLYLIEEFSRAKVNLLEQKINSKFKYAQFKLFEQQVNGGLNEVCETLYRGVPYTGGLNNAARINVGLDIINTLSEHFGFTAPIFIDNAEAVTSFITTNTQVIRLVVSAKDKQLRVENELQREAV</sequence>
<evidence type="ECO:0000256" key="1">
    <source>
        <dbReference type="SAM" id="Coils"/>
    </source>
</evidence>
<keyword evidence="3" id="KW-1185">Reference proteome</keyword>
<dbReference type="Proteomes" id="UP001231941">
    <property type="component" value="Unassembled WGS sequence"/>
</dbReference>
<keyword evidence="1" id="KW-0175">Coiled coil</keyword>
<feature type="coiled-coil region" evidence="1">
    <location>
        <begin position="418"/>
        <end position="445"/>
    </location>
</feature>
<evidence type="ECO:0000313" key="2">
    <source>
        <dbReference type="EMBL" id="MDP5277208.1"/>
    </source>
</evidence>
<comment type="caution">
    <text evidence="2">The sequence shown here is derived from an EMBL/GenBank/DDBJ whole genome shotgun (WGS) entry which is preliminary data.</text>
</comment>
<evidence type="ECO:0008006" key="4">
    <source>
        <dbReference type="Google" id="ProtNLM"/>
    </source>
</evidence>
<feature type="coiled-coil region" evidence="1">
    <location>
        <begin position="106"/>
        <end position="196"/>
    </location>
</feature>
<name>A0ABT9J6F0_9BACL</name>
<proteinExistence type="predicted"/>
<protein>
    <recommendedName>
        <fullName evidence="4">ATPase</fullName>
    </recommendedName>
</protein>
<dbReference type="EMBL" id="JAVAMP010000029">
    <property type="protein sequence ID" value="MDP5277208.1"/>
    <property type="molecule type" value="Genomic_DNA"/>
</dbReference>
<gene>
    <name evidence="2" type="ORF">Q5Y73_24290</name>
</gene>
<evidence type="ECO:0000313" key="3">
    <source>
        <dbReference type="Proteomes" id="UP001231941"/>
    </source>
</evidence>
<organism evidence="2 3">
    <name type="scientific">Chengkuizengella axinellae</name>
    <dbReference type="NCBI Taxonomy" id="3064388"/>
    <lineage>
        <taxon>Bacteria</taxon>
        <taxon>Bacillati</taxon>
        <taxon>Bacillota</taxon>
        <taxon>Bacilli</taxon>
        <taxon>Bacillales</taxon>
        <taxon>Paenibacillaceae</taxon>
        <taxon>Chengkuizengella</taxon>
    </lineage>
</organism>